<evidence type="ECO:0000256" key="3">
    <source>
        <dbReference type="ARBA" id="ARBA00022960"/>
    </source>
</evidence>
<sequence>MPRDKTASALSVRPISDAEHLAFLATQRSASFLQTPAWGRVKAEWRRESIGFFEPGGAAPVGAALVLYRQLPKLKRYLAYLPEGPVIDWADDDLRAWLDPLTDHLRGQGAFGVRMGPPVVCRRWSAAQVKAGIADDGVRTLGQVAPSERDHTGARVVSQLRELGWVPQQVEGGFAAGQPQYVFQVPLRTADGSPRSEDDVLKGMNQLWRRNIKKAAKEGVVVTATTGAAEALAELEAFHALYVHTAERDHFTPRPLSYFRTMVEALAAEDPDRIKLFLARHEGDLVAATIAIRVGAHSWYSYGASSTEKREVRGSNAAQWAMVQDALAAGADVYDLRGITDTLDSDDSHVGLIQFKVGTGGEAVEYAGEWDLPLSTVLYKAFDLYMKRR</sequence>
<keyword evidence="5" id="KW-0012">Acyltransferase</keyword>
<keyword evidence="2" id="KW-0808">Transferase</keyword>
<reference evidence="7 8" key="1">
    <citation type="submission" date="2024-02" db="EMBL/GenBank/DDBJ databases">
        <title>Full genome sequence of Nocardioides kribbensis.</title>
        <authorList>
            <person name="Poletto B.L."/>
            <person name="Silva G."/>
            <person name="Galante D."/>
            <person name="Campos K.R."/>
            <person name="Santos M.B.N."/>
            <person name="Sacchi C.T."/>
        </authorList>
    </citation>
    <scope>NUCLEOTIDE SEQUENCE [LARGE SCALE GENOMIC DNA]</scope>
    <source>
        <strain evidence="7 8">O4R</strain>
    </source>
</reference>
<dbReference type="InterPro" id="IPR016181">
    <property type="entry name" value="Acyl_CoA_acyltransferase"/>
</dbReference>
<protein>
    <submittedName>
        <fullName evidence="7">Peptidoglycan bridge formation glycyltransferase FemA/FemB family protein</fullName>
    </submittedName>
</protein>
<evidence type="ECO:0000256" key="4">
    <source>
        <dbReference type="ARBA" id="ARBA00022984"/>
    </source>
</evidence>
<proteinExistence type="inferred from homology"/>
<dbReference type="Pfam" id="PF02388">
    <property type="entry name" value="FemAB"/>
    <property type="match status" value="2"/>
</dbReference>
<evidence type="ECO:0000256" key="5">
    <source>
        <dbReference type="ARBA" id="ARBA00023315"/>
    </source>
</evidence>
<keyword evidence="6" id="KW-0961">Cell wall biogenesis/degradation</keyword>
<evidence type="ECO:0000256" key="2">
    <source>
        <dbReference type="ARBA" id="ARBA00022679"/>
    </source>
</evidence>
<dbReference type="RefSeq" id="WP_349804713.1">
    <property type="nucleotide sequence ID" value="NZ_JBEGDP010000011.1"/>
</dbReference>
<evidence type="ECO:0000256" key="1">
    <source>
        <dbReference type="ARBA" id="ARBA00009943"/>
    </source>
</evidence>
<dbReference type="Gene3D" id="3.40.630.30">
    <property type="match status" value="2"/>
</dbReference>
<dbReference type="Proteomes" id="UP001482520">
    <property type="component" value="Unassembled WGS sequence"/>
</dbReference>
<dbReference type="PANTHER" id="PTHR36174:SF1">
    <property type="entry name" value="LIPID II:GLYCINE GLYCYLTRANSFERASE"/>
    <property type="match status" value="1"/>
</dbReference>
<dbReference type="PANTHER" id="PTHR36174">
    <property type="entry name" value="LIPID II:GLYCINE GLYCYLTRANSFERASE"/>
    <property type="match status" value="1"/>
</dbReference>
<comment type="similarity">
    <text evidence="1">Belongs to the FemABX family.</text>
</comment>
<keyword evidence="4" id="KW-0573">Peptidoglycan synthesis</keyword>
<name>A0ABV1NZ75_9ACTN</name>
<accession>A0ABV1NZ75</accession>
<keyword evidence="8" id="KW-1185">Reference proteome</keyword>
<comment type="caution">
    <text evidence="7">The sequence shown here is derived from an EMBL/GenBank/DDBJ whole genome shotgun (WGS) entry which is preliminary data.</text>
</comment>
<evidence type="ECO:0000256" key="6">
    <source>
        <dbReference type="ARBA" id="ARBA00023316"/>
    </source>
</evidence>
<dbReference type="SUPFAM" id="SSF55729">
    <property type="entry name" value="Acyl-CoA N-acyltransferases (Nat)"/>
    <property type="match status" value="2"/>
</dbReference>
<dbReference type="PROSITE" id="PS51191">
    <property type="entry name" value="FEMABX"/>
    <property type="match status" value="1"/>
</dbReference>
<dbReference type="InterPro" id="IPR003447">
    <property type="entry name" value="FEMABX"/>
</dbReference>
<gene>
    <name evidence="7" type="ORF">V6R90_11075</name>
</gene>
<evidence type="ECO:0000313" key="7">
    <source>
        <dbReference type="EMBL" id="MEQ7847821.1"/>
    </source>
</evidence>
<dbReference type="InterPro" id="IPR050644">
    <property type="entry name" value="PG_Glycine_Bridge_Synth"/>
</dbReference>
<evidence type="ECO:0000313" key="8">
    <source>
        <dbReference type="Proteomes" id="UP001482520"/>
    </source>
</evidence>
<dbReference type="EMBL" id="JBEGDP010000011">
    <property type="protein sequence ID" value="MEQ7847821.1"/>
    <property type="molecule type" value="Genomic_DNA"/>
</dbReference>
<organism evidence="7 8">
    <name type="scientific">Nocardioides kribbensis</name>
    <dbReference type="NCBI Taxonomy" id="305517"/>
    <lineage>
        <taxon>Bacteria</taxon>
        <taxon>Bacillati</taxon>
        <taxon>Actinomycetota</taxon>
        <taxon>Actinomycetes</taxon>
        <taxon>Propionibacteriales</taxon>
        <taxon>Nocardioidaceae</taxon>
        <taxon>Nocardioides</taxon>
    </lineage>
</organism>
<keyword evidence="3" id="KW-0133">Cell shape</keyword>